<feature type="transmembrane region" description="Helical" evidence="8">
    <location>
        <begin position="331"/>
        <end position="353"/>
    </location>
</feature>
<reference evidence="10 11" key="1">
    <citation type="journal article" date="2015" name="Genome Announc.">
        <title>Expanding the biotechnology potential of lactobacilli through comparative genomics of 213 strains and associated genera.</title>
        <authorList>
            <person name="Sun Z."/>
            <person name="Harris H.M."/>
            <person name="McCann A."/>
            <person name="Guo C."/>
            <person name="Argimon S."/>
            <person name="Zhang W."/>
            <person name="Yang X."/>
            <person name="Jeffery I.B."/>
            <person name="Cooney J.C."/>
            <person name="Kagawa T.F."/>
            <person name="Liu W."/>
            <person name="Song Y."/>
            <person name="Salvetti E."/>
            <person name="Wrobel A."/>
            <person name="Rasinkangas P."/>
            <person name="Parkhill J."/>
            <person name="Rea M.C."/>
            <person name="O'Sullivan O."/>
            <person name="Ritari J."/>
            <person name="Douillard F.P."/>
            <person name="Paul Ross R."/>
            <person name="Yang R."/>
            <person name="Briner A.E."/>
            <person name="Felis G.E."/>
            <person name="de Vos W.M."/>
            <person name="Barrangou R."/>
            <person name="Klaenhammer T.R."/>
            <person name="Caufield P.W."/>
            <person name="Cui Y."/>
            <person name="Zhang H."/>
            <person name="O'Toole P.W."/>
        </authorList>
    </citation>
    <scope>NUCLEOTIDE SEQUENCE [LARGE SCALE GENOMIC DNA]</scope>
    <source>
        <strain evidence="10 11">DSM 13145</strain>
    </source>
</reference>
<dbReference type="Proteomes" id="UP000051445">
    <property type="component" value="Unassembled WGS sequence"/>
</dbReference>
<dbReference type="PANTHER" id="PTHR47371">
    <property type="entry name" value="LIPOTEICHOIC ACID SYNTHASE"/>
    <property type="match status" value="1"/>
</dbReference>
<feature type="transmembrane region" description="Helical" evidence="8">
    <location>
        <begin position="226"/>
        <end position="245"/>
    </location>
</feature>
<dbReference type="PATRIC" id="fig|1423746.3.peg.115"/>
<dbReference type="Gene3D" id="3.40.720.10">
    <property type="entry name" value="Alkaline Phosphatase, subunit A"/>
    <property type="match status" value="1"/>
</dbReference>
<feature type="transmembrane region" description="Helical" evidence="8">
    <location>
        <begin position="257"/>
        <end position="277"/>
    </location>
</feature>
<evidence type="ECO:0000256" key="2">
    <source>
        <dbReference type="ARBA" id="ARBA00004936"/>
    </source>
</evidence>
<feature type="domain" description="Sulfatase N-terminal" evidence="9">
    <location>
        <begin position="575"/>
        <end position="870"/>
    </location>
</feature>
<dbReference type="Pfam" id="PF00884">
    <property type="entry name" value="Sulfatase"/>
    <property type="match status" value="1"/>
</dbReference>
<accession>A0A0R1P824</accession>
<keyword evidence="10" id="KW-0808">Transferase</keyword>
<evidence type="ECO:0000256" key="8">
    <source>
        <dbReference type="SAM" id="Phobius"/>
    </source>
</evidence>
<dbReference type="InterPro" id="IPR050448">
    <property type="entry name" value="OpgB/LTA_synthase_biosynth"/>
</dbReference>
<feature type="transmembrane region" description="Helical" evidence="8">
    <location>
        <begin position="127"/>
        <end position="144"/>
    </location>
</feature>
<comment type="caution">
    <text evidence="10">The sequence shown here is derived from an EMBL/GenBank/DDBJ whole genome shotgun (WGS) entry which is preliminary data.</text>
</comment>
<evidence type="ECO:0000256" key="7">
    <source>
        <dbReference type="SAM" id="MobiDB-lite"/>
    </source>
</evidence>
<evidence type="ECO:0000313" key="10">
    <source>
        <dbReference type="EMBL" id="KRL28412.1"/>
    </source>
</evidence>
<feature type="transmembrane region" description="Helical" evidence="8">
    <location>
        <begin position="283"/>
        <end position="305"/>
    </location>
</feature>
<keyword evidence="11" id="KW-1185">Reference proteome</keyword>
<feature type="transmembrane region" description="Helical" evidence="8">
    <location>
        <begin position="56"/>
        <end position="74"/>
    </location>
</feature>
<feature type="transmembrane region" description="Helical" evidence="8">
    <location>
        <begin position="24"/>
        <end position="44"/>
    </location>
</feature>
<organism evidence="10 11">
    <name type="scientific">Limosilactobacillus frumenti DSM 13145</name>
    <dbReference type="NCBI Taxonomy" id="1423746"/>
    <lineage>
        <taxon>Bacteria</taxon>
        <taxon>Bacillati</taxon>
        <taxon>Bacillota</taxon>
        <taxon>Bacilli</taxon>
        <taxon>Lactobacillales</taxon>
        <taxon>Lactobacillaceae</taxon>
        <taxon>Limosilactobacillus</taxon>
    </lineage>
</organism>
<comment type="subcellular location">
    <subcellularLocation>
        <location evidence="1">Cell membrane</location>
        <topology evidence="1">Multi-pass membrane protein</topology>
    </subcellularLocation>
</comment>
<sequence length="956" mass="108986">MATICFVGTVGQTLTSTQTGWRFVGWWMLKTFVAGSVILIPIMIGYQQHHHPQRQGILMLTWLIGLITFTWAHYTTQPVVNASQRSPELYVVQQVFITWLLSTALVWASPYLHQLFHRWSISQRRRWLLIITGAFLILNFINGYDAFGFHRGNSLIWFGYLFAIGDWLANDQQWLRQWSPLKYGCLTMVLFLFSTVVTWLNMNNVVYSPHNGLTPNNHYLLAINPYQPFMLITCMLLVAGVSISHPKAQAAWRTSDTYQGILTLNLLGLPMAFTPFLMNNFSWTSGFLLAIVLWVILQGLTIAIVRFCPHWQLSLSISQVNHYLFKTWRRYWPLMLTFVLLWLMTLIAFALLWNGNWTMVQWVMTERIKIVLVNVAIAFAVAIIIMAITNRWWLTTGISVILYGGWIVASMLKITARNEPIIPTDLSTLAAPGAMLGMVNKRIIVIIILAIIVVMALTIWLEHQIGAGSRFSISGRIITAVLAVLYLASFTLANHSSSIIYKQLQNMDDIPYFYSQLRGAKLNGTLLQFANNIDVHTMSKPHGYSRTTMMHIAKKYQREGAIMNHQRLHNSVGHQNLVFVLSESYSDPARVPGLKVHGGDPIPYLHELKKHSTSGLMLSSGYGGGTANMEYQALTGLSIANFSPTMPTPYSQLVPYQKRAFTINQLFPYSIGIHPFTANLYSRKTVYRKFGFNKFYHFDGGAKITYTKKIQNSPRVSDDSAYKEISLNLLRQPHGKFVQMATMQNHMPYNPSYYHERQFKVSGKGFNTPDQQAQIETYIQGIHYTDAALRAWVKQLDEMKQPVTVVWYGDHLPGIYHGLPMGKYGVPLHETDYFIYSNPAAQKLNRTKFTHRYKLVSPNNFGALALEQMNVKVSPYFALLTKIAHDIPATSLPTNGTSKNNAAHQSGRDFINGQGKHVHLNKRQRQLFHDYQLVQYDLTAGHHYLLHNSFLKEVAK</sequence>
<evidence type="ECO:0000256" key="5">
    <source>
        <dbReference type="ARBA" id="ARBA00022989"/>
    </source>
</evidence>
<feature type="compositionally biased region" description="Polar residues" evidence="7">
    <location>
        <begin position="891"/>
        <end position="904"/>
    </location>
</feature>
<dbReference type="SUPFAM" id="SSF53649">
    <property type="entry name" value="Alkaline phosphatase-like"/>
    <property type="match status" value="1"/>
</dbReference>
<feature type="region of interest" description="Disordered" evidence="7">
    <location>
        <begin position="891"/>
        <end position="913"/>
    </location>
</feature>
<evidence type="ECO:0000256" key="3">
    <source>
        <dbReference type="ARBA" id="ARBA00022475"/>
    </source>
</evidence>
<keyword evidence="5 8" id="KW-1133">Transmembrane helix</keyword>
<dbReference type="InterPro" id="IPR017850">
    <property type="entry name" value="Alkaline_phosphatase_core_sf"/>
</dbReference>
<comment type="pathway">
    <text evidence="2">Cell wall biogenesis; lipoteichoic acid biosynthesis.</text>
</comment>
<dbReference type="InterPro" id="IPR000917">
    <property type="entry name" value="Sulfatase_N"/>
</dbReference>
<feature type="transmembrane region" description="Helical" evidence="8">
    <location>
        <begin position="368"/>
        <end position="385"/>
    </location>
</feature>
<evidence type="ECO:0000256" key="4">
    <source>
        <dbReference type="ARBA" id="ARBA00022692"/>
    </source>
</evidence>
<dbReference type="STRING" id="1423746.FD27_GL000113"/>
<evidence type="ECO:0000259" key="9">
    <source>
        <dbReference type="Pfam" id="PF00884"/>
    </source>
</evidence>
<dbReference type="PANTHER" id="PTHR47371:SF3">
    <property type="entry name" value="PHOSPHOGLYCEROL TRANSFERASE I"/>
    <property type="match status" value="1"/>
</dbReference>
<dbReference type="GO" id="GO:0016740">
    <property type="term" value="F:transferase activity"/>
    <property type="evidence" value="ECO:0007669"/>
    <property type="project" value="UniProtKB-KW"/>
</dbReference>
<feature type="transmembrane region" description="Helical" evidence="8">
    <location>
        <begin position="94"/>
        <end position="115"/>
    </location>
</feature>
<dbReference type="GO" id="GO:0005886">
    <property type="term" value="C:plasma membrane"/>
    <property type="evidence" value="ECO:0007669"/>
    <property type="project" value="UniProtKB-SubCell"/>
</dbReference>
<keyword evidence="4 8" id="KW-0812">Transmembrane</keyword>
<proteinExistence type="predicted"/>
<feature type="transmembrane region" description="Helical" evidence="8">
    <location>
        <begin position="443"/>
        <end position="461"/>
    </location>
</feature>
<keyword evidence="3" id="KW-1003">Cell membrane</keyword>
<keyword evidence="6 8" id="KW-0472">Membrane</keyword>
<dbReference type="CDD" id="cd16015">
    <property type="entry name" value="LTA_synthase"/>
    <property type="match status" value="1"/>
</dbReference>
<dbReference type="AlphaFoldDB" id="A0A0R1P824"/>
<name>A0A0R1P824_9LACO</name>
<feature type="transmembrane region" description="Helical" evidence="8">
    <location>
        <begin position="392"/>
        <end position="412"/>
    </location>
</feature>
<evidence type="ECO:0000256" key="6">
    <source>
        <dbReference type="ARBA" id="ARBA00023136"/>
    </source>
</evidence>
<evidence type="ECO:0000313" key="11">
    <source>
        <dbReference type="Proteomes" id="UP000051445"/>
    </source>
</evidence>
<evidence type="ECO:0000256" key="1">
    <source>
        <dbReference type="ARBA" id="ARBA00004651"/>
    </source>
</evidence>
<dbReference type="EMBL" id="AZER01000008">
    <property type="protein sequence ID" value="KRL28412.1"/>
    <property type="molecule type" value="Genomic_DNA"/>
</dbReference>
<protein>
    <submittedName>
        <fullName evidence="10">Phosphatidylglycerol--membrane-oligosaccharide glycerophosphotransferase</fullName>
    </submittedName>
</protein>
<gene>
    <name evidence="10" type="ORF">FD27_GL000113</name>
</gene>
<feature type="transmembrane region" description="Helical" evidence="8">
    <location>
        <begin position="181"/>
        <end position="200"/>
    </location>
</feature>